<feature type="binding site" evidence="13">
    <location>
        <position position="59"/>
    </location>
    <ligand>
        <name>Zn(2+)</name>
        <dbReference type="ChEBI" id="CHEBI:29105"/>
    </ligand>
</feature>
<dbReference type="InterPro" id="IPR018060">
    <property type="entry name" value="HTH_AraC"/>
</dbReference>
<dbReference type="InterPro" id="IPR036388">
    <property type="entry name" value="WH-like_DNA-bd_sf"/>
</dbReference>
<evidence type="ECO:0000256" key="13">
    <source>
        <dbReference type="PIRSR" id="PIRSR000409-3"/>
    </source>
</evidence>
<comment type="catalytic activity">
    <reaction evidence="1">
        <text>a 4-O-methyl-thymidine in DNA + L-cysteinyl-[protein] = a thymidine in DNA + S-methyl-L-cysteinyl-[protein]</text>
        <dbReference type="Rhea" id="RHEA:53428"/>
        <dbReference type="Rhea" id="RHEA-COMP:10131"/>
        <dbReference type="Rhea" id="RHEA-COMP:10132"/>
        <dbReference type="Rhea" id="RHEA-COMP:13555"/>
        <dbReference type="Rhea" id="RHEA-COMP:13556"/>
        <dbReference type="ChEBI" id="CHEBI:29950"/>
        <dbReference type="ChEBI" id="CHEBI:82612"/>
        <dbReference type="ChEBI" id="CHEBI:137386"/>
        <dbReference type="ChEBI" id="CHEBI:137387"/>
        <dbReference type="EC" id="2.1.1.63"/>
    </reaction>
</comment>
<dbReference type="InterPro" id="IPR014048">
    <property type="entry name" value="MethylDNA_cys_MeTrfase_DNA-bd"/>
</dbReference>
<dbReference type="AlphaFoldDB" id="F7YBL6"/>
<dbReference type="NCBIfam" id="TIGR00589">
    <property type="entry name" value="ogt"/>
    <property type="match status" value="1"/>
</dbReference>
<keyword evidence="13" id="KW-0479">Metal-binding</keyword>
<dbReference type="Gene3D" id="1.10.10.10">
    <property type="entry name" value="Winged helix-like DNA-binding domain superfamily/Winged helix DNA-binding domain"/>
    <property type="match status" value="1"/>
</dbReference>
<dbReference type="InterPro" id="IPR036217">
    <property type="entry name" value="MethylDNA_cys_MeTrfase_DNAb"/>
</dbReference>
<keyword evidence="6" id="KW-0227">DNA damage</keyword>
<dbReference type="EMBL" id="CP002279">
    <property type="protein sequence ID" value="AEH87763.1"/>
    <property type="molecule type" value="Genomic_DNA"/>
</dbReference>
<dbReference type="PANTHER" id="PTHR10815:SF14">
    <property type="entry name" value="BIFUNCTIONAL TRANSCRIPTIONAL ACTIVATOR_DNA REPAIR ENZYME ADA"/>
    <property type="match status" value="1"/>
</dbReference>
<dbReference type="FunFam" id="1.10.10.10:FF:000214">
    <property type="entry name" value="Methylated-DNA--protein-cysteine methyltransferase"/>
    <property type="match status" value="1"/>
</dbReference>
<dbReference type="InterPro" id="IPR001497">
    <property type="entry name" value="MethylDNA_cys_MeTrfase_AS"/>
</dbReference>
<keyword evidence="5" id="KW-0808">Transferase</keyword>
<dbReference type="PANTHER" id="PTHR10815">
    <property type="entry name" value="METHYLATED-DNA--PROTEIN-CYSTEINE METHYLTRANSFERASE"/>
    <property type="match status" value="1"/>
</dbReference>
<gene>
    <name evidence="15" type="ordered locus">Mesop_3314</name>
</gene>
<keyword evidence="9" id="KW-0804">Transcription</keyword>
<evidence type="ECO:0000313" key="15">
    <source>
        <dbReference type="EMBL" id="AEH87763.1"/>
    </source>
</evidence>
<dbReference type="GO" id="GO:0006281">
    <property type="term" value="P:DNA repair"/>
    <property type="evidence" value="ECO:0007669"/>
    <property type="project" value="UniProtKB-KW"/>
</dbReference>
<dbReference type="InterPro" id="IPR036631">
    <property type="entry name" value="MGMT_N_sf"/>
</dbReference>
<sequence length="386" mass="41231">MARPAFGGFNAAMFITLTKDLKSVPLPVADDPRWARIVARDKSADGEFWYSVATTGVYCRPSCPSRQANPKNVQLHDTLDQARATGFRPCRRCNPDGPSLEAGNAAMVADACRRIEHSEEEPSLAELAGAAGRSAGYFHRVFKAITGLTPKDYATARRAARVRQGLEDGASVTAAIYDAGFNSSGRFYEKSTGMLGMTPTRYRAGGANEDIRFAVGEASLGSILVASSQKGVASILLGDDPDALVHDLQDRFPKARLIGGDRDYEALVARVVGFVEAPALGLDLPLDVRGTAFQQRVWQALQEIPVGKTVSYAEMARRIGTPNATRAVAAACAANAHAVAIPCHRVIRKDGALSGYAWGAERKRALLDREAGGSNASDSAYRSARS</sequence>
<dbReference type="GO" id="GO:0003700">
    <property type="term" value="F:DNA-binding transcription factor activity"/>
    <property type="evidence" value="ECO:0007669"/>
    <property type="project" value="InterPro"/>
</dbReference>
<keyword evidence="4" id="KW-0489">Methyltransferase</keyword>
<evidence type="ECO:0000256" key="12">
    <source>
        <dbReference type="PIRSR" id="PIRSR000409-1"/>
    </source>
</evidence>
<dbReference type="PROSITE" id="PS01124">
    <property type="entry name" value="HTH_ARAC_FAMILY_2"/>
    <property type="match status" value="1"/>
</dbReference>
<keyword evidence="7" id="KW-0805">Transcription regulation</keyword>
<evidence type="ECO:0000256" key="5">
    <source>
        <dbReference type="ARBA" id="ARBA00022679"/>
    </source>
</evidence>
<dbReference type="Pfam" id="PF01035">
    <property type="entry name" value="DNA_binding_1"/>
    <property type="match status" value="1"/>
</dbReference>
<evidence type="ECO:0000256" key="3">
    <source>
        <dbReference type="ARBA" id="ARBA00011918"/>
    </source>
</evidence>
<name>F7YBL6_MESOW</name>
<dbReference type="NCBIfam" id="NF011964">
    <property type="entry name" value="PRK15435.1"/>
    <property type="match status" value="1"/>
</dbReference>
<feature type="active site" description="Nucleophile; methyl group acceptor from either O6-methylguanine or O4-methylthymine" evidence="12">
    <location>
        <position position="343"/>
    </location>
</feature>
<comment type="cofactor">
    <cofactor evidence="13">
        <name>Zn(2+)</name>
        <dbReference type="ChEBI" id="CHEBI:29105"/>
    </cofactor>
    <text evidence="13">Binds 1 zinc ion per subunit.</text>
</comment>
<reference evidence="15 16" key="1">
    <citation type="submission" date="2010-10" db="EMBL/GenBank/DDBJ databases">
        <title>Complete sequence of Mesorhizobium opportunistum WSM2075.</title>
        <authorList>
            <consortium name="US DOE Joint Genome Institute"/>
            <person name="Lucas S."/>
            <person name="Copeland A."/>
            <person name="Lapidus A."/>
            <person name="Cheng J.-F."/>
            <person name="Bruce D."/>
            <person name="Goodwin L."/>
            <person name="Pitluck S."/>
            <person name="Chertkov O."/>
            <person name="Misra M."/>
            <person name="Detter J.C."/>
            <person name="Han C."/>
            <person name="Tapia R."/>
            <person name="Land M."/>
            <person name="Hauser L."/>
            <person name="Kyrpides N."/>
            <person name="Ovchinnikova G."/>
            <person name="Mavrommatis K.M."/>
            <person name="Tiwari R.P."/>
            <person name="Howieson J.G."/>
            <person name="O'Hara G.W."/>
            <person name="Nandasena K.G."/>
            <person name="Woyke T."/>
        </authorList>
    </citation>
    <scope>NUCLEOTIDE SEQUENCE [LARGE SCALE GENOMIC DNA]</scope>
    <source>
        <strain evidence="16">LMG 24607 / HAMBI 3007 / WSM2075</strain>
    </source>
</reference>
<dbReference type="InterPro" id="IPR009057">
    <property type="entry name" value="Homeodomain-like_sf"/>
</dbReference>
<dbReference type="SMART" id="SM00342">
    <property type="entry name" value="HTH_ARAC"/>
    <property type="match status" value="1"/>
</dbReference>
<proteinExistence type="inferred from homology"/>
<evidence type="ECO:0000256" key="4">
    <source>
        <dbReference type="ARBA" id="ARBA00022603"/>
    </source>
</evidence>
<feature type="active site" description="Nucleophile; methyl group acceptor from methylphosphotriester" evidence="12">
    <location>
        <position position="59"/>
    </location>
</feature>
<organism evidence="15 16">
    <name type="scientific">Mesorhizobium opportunistum (strain LMG 24607 / HAMBI 3007 / WSM2075)</name>
    <dbReference type="NCBI Taxonomy" id="536019"/>
    <lineage>
        <taxon>Bacteria</taxon>
        <taxon>Pseudomonadati</taxon>
        <taxon>Pseudomonadota</taxon>
        <taxon>Alphaproteobacteria</taxon>
        <taxon>Hyphomicrobiales</taxon>
        <taxon>Phyllobacteriaceae</taxon>
        <taxon>Mesorhizobium</taxon>
    </lineage>
</organism>
<dbReference type="Gene3D" id="1.10.10.60">
    <property type="entry name" value="Homeodomain-like"/>
    <property type="match status" value="1"/>
</dbReference>
<dbReference type="GO" id="GO:0003908">
    <property type="term" value="F:methylated-DNA-[protein]-cysteine S-methyltransferase activity"/>
    <property type="evidence" value="ECO:0007669"/>
    <property type="project" value="UniProtKB-EC"/>
</dbReference>
<dbReference type="InterPro" id="IPR016221">
    <property type="entry name" value="Bifunct_regulatory_prot_Ada"/>
</dbReference>
<dbReference type="KEGG" id="mop:Mesop_3314"/>
<dbReference type="Pfam" id="PF12833">
    <property type="entry name" value="HTH_18"/>
    <property type="match status" value="1"/>
</dbReference>
<evidence type="ECO:0000256" key="6">
    <source>
        <dbReference type="ARBA" id="ARBA00022763"/>
    </source>
</evidence>
<evidence type="ECO:0000259" key="14">
    <source>
        <dbReference type="PROSITE" id="PS01124"/>
    </source>
</evidence>
<dbReference type="GO" id="GO:0008270">
    <property type="term" value="F:zinc ion binding"/>
    <property type="evidence" value="ECO:0007669"/>
    <property type="project" value="InterPro"/>
</dbReference>
<dbReference type="EC" id="2.1.1.63" evidence="3"/>
<dbReference type="Gene3D" id="3.30.160.70">
    <property type="entry name" value="Methylated DNA-protein cysteine methyltransferase domain"/>
    <property type="match status" value="1"/>
</dbReference>
<dbReference type="InterPro" id="IPR004026">
    <property type="entry name" value="Ada_DNA_repair_Zn-bd"/>
</dbReference>
<dbReference type="PIRSF" id="PIRSF000409">
    <property type="entry name" value="Ada"/>
    <property type="match status" value="1"/>
</dbReference>
<dbReference type="Gene3D" id="3.40.10.10">
    <property type="entry name" value="DNA Methylphosphotriester Repair Domain"/>
    <property type="match status" value="1"/>
</dbReference>
<evidence type="ECO:0000313" key="16">
    <source>
        <dbReference type="Proteomes" id="UP000001623"/>
    </source>
</evidence>
<feature type="binding site" evidence="13">
    <location>
        <position position="63"/>
    </location>
    <ligand>
        <name>Zn(2+)</name>
        <dbReference type="ChEBI" id="CHEBI:29105"/>
    </ligand>
</feature>
<feature type="binding site" evidence="13">
    <location>
        <position position="93"/>
    </location>
    <ligand>
        <name>Zn(2+)</name>
        <dbReference type="ChEBI" id="CHEBI:29105"/>
    </ligand>
</feature>
<evidence type="ECO:0000256" key="2">
    <source>
        <dbReference type="ARBA" id="ARBA00008711"/>
    </source>
</evidence>
<feature type="domain" description="HTH araC/xylS-type" evidence="14">
    <location>
        <begin position="109"/>
        <end position="205"/>
    </location>
</feature>
<evidence type="ECO:0000256" key="1">
    <source>
        <dbReference type="ARBA" id="ARBA00001286"/>
    </source>
</evidence>
<protein>
    <recommendedName>
        <fullName evidence="3">methylated-DNA--[protein]-cysteine S-methyltransferase</fullName>
        <ecNumber evidence="3">2.1.1.63</ecNumber>
    </recommendedName>
</protein>
<feature type="binding site" evidence="13">
    <location>
        <position position="90"/>
    </location>
    <ligand>
        <name>Zn(2+)</name>
        <dbReference type="ChEBI" id="CHEBI:29105"/>
    </ligand>
</feature>
<dbReference type="SUPFAM" id="SSF57884">
    <property type="entry name" value="Ada DNA repair protein, N-terminal domain (N-Ada 10)"/>
    <property type="match status" value="1"/>
</dbReference>
<evidence type="ECO:0000256" key="11">
    <source>
        <dbReference type="ARBA" id="ARBA00049348"/>
    </source>
</evidence>
<dbReference type="STRING" id="536019.Mesop_3314"/>
<evidence type="ECO:0000256" key="10">
    <source>
        <dbReference type="ARBA" id="ARBA00023204"/>
    </source>
</evidence>
<evidence type="ECO:0000256" key="8">
    <source>
        <dbReference type="ARBA" id="ARBA00023159"/>
    </source>
</evidence>
<dbReference type="Pfam" id="PF02805">
    <property type="entry name" value="Ada_Zn_binding"/>
    <property type="match status" value="1"/>
</dbReference>
<dbReference type="SUPFAM" id="SSF53155">
    <property type="entry name" value="Methylated DNA-protein cysteine methyltransferase domain"/>
    <property type="match status" value="1"/>
</dbReference>
<dbReference type="HOGENOM" id="CLU_000445_52_0_5"/>
<dbReference type="InterPro" id="IPR035451">
    <property type="entry name" value="Ada-like_dom_sf"/>
</dbReference>
<comment type="similarity">
    <text evidence="2">Belongs to the MGMT family.</text>
</comment>
<dbReference type="GO" id="GO:0032259">
    <property type="term" value="P:methylation"/>
    <property type="evidence" value="ECO:0007669"/>
    <property type="project" value="UniProtKB-KW"/>
</dbReference>
<evidence type="ECO:0000256" key="9">
    <source>
        <dbReference type="ARBA" id="ARBA00023163"/>
    </source>
</evidence>
<dbReference type="SUPFAM" id="SSF46689">
    <property type="entry name" value="Homeodomain-like"/>
    <property type="match status" value="1"/>
</dbReference>
<keyword evidence="10" id="KW-0234">DNA repair</keyword>
<dbReference type="eggNOG" id="COG2169">
    <property type="taxonomic scope" value="Bacteria"/>
</dbReference>
<dbReference type="SUPFAM" id="SSF46767">
    <property type="entry name" value="Methylated DNA-protein cysteine methyltransferase, C-terminal domain"/>
    <property type="match status" value="1"/>
</dbReference>
<comment type="catalytic activity">
    <reaction evidence="11">
        <text>a 6-O-methyl-2'-deoxyguanosine in DNA + L-cysteinyl-[protein] = S-methyl-L-cysteinyl-[protein] + a 2'-deoxyguanosine in DNA</text>
        <dbReference type="Rhea" id="RHEA:24000"/>
        <dbReference type="Rhea" id="RHEA-COMP:10131"/>
        <dbReference type="Rhea" id="RHEA-COMP:10132"/>
        <dbReference type="Rhea" id="RHEA-COMP:11367"/>
        <dbReference type="Rhea" id="RHEA-COMP:11368"/>
        <dbReference type="ChEBI" id="CHEBI:29950"/>
        <dbReference type="ChEBI" id="CHEBI:82612"/>
        <dbReference type="ChEBI" id="CHEBI:85445"/>
        <dbReference type="ChEBI" id="CHEBI:85448"/>
        <dbReference type="EC" id="2.1.1.63"/>
    </reaction>
</comment>
<keyword evidence="13" id="KW-0862">Zinc</keyword>
<dbReference type="PROSITE" id="PS00374">
    <property type="entry name" value="MGMT"/>
    <property type="match status" value="1"/>
</dbReference>
<evidence type="ECO:0000256" key="7">
    <source>
        <dbReference type="ARBA" id="ARBA00023015"/>
    </source>
</evidence>
<accession>F7YBL6</accession>
<dbReference type="eggNOG" id="COG0350">
    <property type="taxonomic scope" value="Bacteria"/>
</dbReference>
<dbReference type="Proteomes" id="UP000001623">
    <property type="component" value="Chromosome"/>
</dbReference>
<dbReference type="CDD" id="cd06445">
    <property type="entry name" value="ATase"/>
    <property type="match status" value="1"/>
</dbReference>
<dbReference type="GO" id="GO:0043565">
    <property type="term" value="F:sequence-specific DNA binding"/>
    <property type="evidence" value="ECO:0007669"/>
    <property type="project" value="InterPro"/>
</dbReference>
<keyword evidence="8" id="KW-0010">Activator</keyword>